<feature type="transmembrane region" description="Helical" evidence="1">
    <location>
        <begin position="133"/>
        <end position="151"/>
    </location>
</feature>
<dbReference type="InterPro" id="IPR007354">
    <property type="entry name" value="CruF-like"/>
</dbReference>
<keyword evidence="1" id="KW-0472">Membrane</keyword>
<feature type="transmembrane region" description="Helical" evidence="1">
    <location>
        <begin position="43"/>
        <end position="63"/>
    </location>
</feature>
<comment type="caution">
    <text evidence="2">The sequence shown here is derived from an EMBL/GenBank/DDBJ whole genome shotgun (WGS) entry which is preliminary data.</text>
</comment>
<protein>
    <submittedName>
        <fullName evidence="2">Carotenoid biosynthesis protein</fullName>
    </submittedName>
</protein>
<keyword evidence="1" id="KW-1133">Transmembrane helix</keyword>
<proteinExistence type="predicted"/>
<evidence type="ECO:0000313" key="2">
    <source>
        <dbReference type="EMBL" id="MFC4870540.1"/>
    </source>
</evidence>
<feature type="transmembrane region" description="Helical" evidence="1">
    <location>
        <begin position="70"/>
        <end position="96"/>
    </location>
</feature>
<evidence type="ECO:0000313" key="3">
    <source>
        <dbReference type="Proteomes" id="UP001595818"/>
    </source>
</evidence>
<dbReference type="PANTHER" id="PTHR39419">
    <property type="entry name" value="SLL0814 PROTEIN"/>
    <property type="match status" value="1"/>
</dbReference>
<dbReference type="Pfam" id="PF04240">
    <property type="entry name" value="Caroten_synth"/>
    <property type="match status" value="1"/>
</dbReference>
<feature type="transmembrane region" description="Helical" evidence="1">
    <location>
        <begin position="18"/>
        <end position="37"/>
    </location>
</feature>
<dbReference type="EMBL" id="JBHSJJ010000001">
    <property type="protein sequence ID" value="MFC4870540.1"/>
    <property type="molecule type" value="Genomic_DNA"/>
</dbReference>
<gene>
    <name evidence="2" type="ORF">ACFPFU_02495</name>
</gene>
<name>A0ABV9SVW9_9BACT</name>
<evidence type="ECO:0000256" key="1">
    <source>
        <dbReference type="SAM" id="Phobius"/>
    </source>
</evidence>
<reference evidence="3" key="1">
    <citation type="journal article" date="2019" name="Int. J. Syst. Evol. Microbiol.">
        <title>The Global Catalogue of Microorganisms (GCM) 10K type strain sequencing project: providing services to taxonomists for standard genome sequencing and annotation.</title>
        <authorList>
            <consortium name="The Broad Institute Genomics Platform"/>
            <consortium name="The Broad Institute Genome Sequencing Center for Infectious Disease"/>
            <person name="Wu L."/>
            <person name="Ma J."/>
        </authorList>
    </citation>
    <scope>NUCLEOTIDE SEQUENCE [LARGE SCALE GENOMIC DNA]</scope>
    <source>
        <strain evidence="3">CGMCC 4.7466</strain>
    </source>
</reference>
<dbReference type="RefSeq" id="WP_377061164.1">
    <property type="nucleotide sequence ID" value="NZ_JBHSJJ010000001.1"/>
</dbReference>
<dbReference type="Proteomes" id="UP001595818">
    <property type="component" value="Unassembled WGS sequence"/>
</dbReference>
<accession>A0ABV9SVW9</accession>
<sequence>MRKYTAKFQATEQGSRILWGKLSLIILHVVGFVGMYLEFTRPLFQWLTPFHLLLCSAILLYFHRDWTIRFWLFMLLAFGGGMISEIIGVQTGLIFGSYSYGDLLGPKIFGVPWILGLNWFLLVYITGGIIHTVIWNDYLAAVAGALLMVLLDLNMEPVALELGFWQWEDQQIPLSNYLGWFAIAFLIHLFYRKLNFRKYNVLNPLMFLNLIFFFGLLSFIL</sequence>
<feature type="transmembrane region" description="Helical" evidence="1">
    <location>
        <begin position="108"/>
        <end position="126"/>
    </location>
</feature>
<feature type="transmembrane region" description="Helical" evidence="1">
    <location>
        <begin position="171"/>
        <end position="190"/>
    </location>
</feature>
<feature type="transmembrane region" description="Helical" evidence="1">
    <location>
        <begin position="202"/>
        <end position="220"/>
    </location>
</feature>
<dbReference type="PANTHER" id="PTHR39419:SF1">
    <property type="entry name" value="SLL0814 PROTEIN"/>
    <property type="match status" value="1"/>
</dbReference>
<keyword evidence="1" id="KW-0812">Transmembrane</keyword>
<keyword evidence="3" id="KW-1185">Reference proteome</keyword>
<organism evidence="2 3">
    <name type="scientific">Negadavirga shengliensis</name>
    <dbReference type="NCBI Taxonomy" id="1389218"/>
    <lineage>
        <taxon>Bacteria</taxon>
        <taxon>Pseudomonadati</taxon>
        <taxon>Bacteroidota</taxon>
        <taxon>Cytophagia</taxon>
        <taxon>Cytophagales</taxon>
        <taxon>Cyclobacteriaceae</taxon>
        <taxon>Negadavirga</taxon>
    </lineage>
</organism>